<dbReference type="AlphaFoldDB" id="A0A1G9U0P0"/>
<protein>
    <submittedName>
        <fullName evidence="3">Amino acid adenylation domain-containing protein</fullName>
    </submittedName>
</protein>
<dbReference type="Gene3D" id="3.40.50.12780">
    <property type="entry name" value="N-terminal domain of ligase-like"/>
    <property type="match status" value="1"/>
</dbReference>
<dbReference type="InterPro" id="IPR025110">
    <property type="entry name" value="AMP-bd_C"/>
</dbReference>
<dbReference type="RefSeq" id="WP_030432856.1">
    <property type="nucleotide sequence ID" value="NZ_JOEF01000033.1"/>
</dbReference>
<organism evidence="3 4">
    <name type="scientific">Allokutzneria albata</name>
    <name type="common">Kibdelosporangium albatum</name>
    <dbReference type="NCBI Taxonomy" id="211114"/>
    <lineage>
        <taxon>Bacteria</taxon>
        <taxon>Bacillati</taxon>
        <taxon>Actinomycetota</taxon>
        <taxon>Actinomycetes</taxon>
        <taxon>Pseudonocardiales</taxon>
        <taxon>Pseudonocardiaceae</taxon>
        <taxon>Allokutzneria</taxon>
    </lineage>
</organism>
<dbReference type="InterPro" id="IPR045851">
    <property type="entry name" value="AMP-bd_C_sf"/>
</dbReference>
<accession>A0A1G9U0P0</accession>
<dbReference type="InterPro" id="IPR042099">
    <property type="entry name" value="ANL_N_sf"/>
</dbReference>
<evidence type="ECO:0000259" key="1">
    <source>
        <dbReference type="Pfam" id="PF00501"/>
    </source>
</evidence>
<dbReference type="OrthoDB" id="2472181at2"/>
<evidence type="ECO:0000313" key="3">
    <source>
        <dbReference type="EMBL" id="SDM53095.1"/>
    </source>
</evidence>
<dbReference type="GO" id="GO:0005737">
    <property type="term" value="C:cytoplasm"/>
    <property type="evidence" value="ECO:0007669"/>
    <property type="project" value="TreeGrafter"/>
</dbReference>
<dbReference type="Pfam" id="PF00501">
    <property type="entry name" value="AMP-binding"/>
    <property type="match status" value="2"/>
</dbReference>
<dbReference type="CDD" id="cd05930">
    <property type="entry name" value="A_NRPS"/>
    <property type="match status" value="1"/>
</dbReference>
<dbReference type="GO" id="GO:0044550">
    <property type="term" value="P:secondary metabolite biosynthetic process"/>
    <property type="evidence" value="ECO:0007669"/>
    <property type="project" value="TreeGrafter"/>
</dbReference>
<gene>
    <name evidence="3" type="ORF">SAMN04489726_2086</name>
</gene>
<feature type="domain" description="AMP-binding enzyme C-terminal" evidence="2">
    <location>
        <begin position="392"/>
        <end position="466"/>
    </location>
</feature>
<proteinExistence type="predicted"/>
<dbReference type="GO" id="GO:0043041">
    <property type="term" value="P:amino acid activation for nonribosomal peptide biosynthetic process"/>
    <property type="evidence" value="ECO:0007669"/>
    <property type="project" value="TreeGrafter"/>
</dbReference>
<dbReference type="PROSITE" id="PS00455">
    <property type="entry name" value="AMP_BINDING"/>
    <property type="match status" value="1"/>
</dbReference>
<feature type="domain" description="AMP-dependent synthetase/ligase" evidence="1">
    <location>
        <begin position="118"/>
        <end position="335"/>
    </location>
</feature>
<dbReference type="InterPro" id="IPR020845">
    <property type="entry name" value="AMP-binding_CS"/>
</dbReference>
<dbReference type="PANTHER" id="PTHR45527">
    <property type="entry name" value="NONRIBOSOMAL PEPTIDE SYNTHETASE"/>
    <property type="match status" value="1"/>
</dbReference>
<dbReference type="eggNOG" id="COG1020">
    <property type="taxonomic scope" value="Bacteria"/>
</dbReference>
<evidence type="ECO:0000313" key="4">
    <source>
        <dbReference type="Proteomes" id="UP000183376"/>
    </source>
</evidence>
<dbReference type="SUPFAM" id="SSF56801">
    <property type="entry name" value="Acetyl-CoA synthetase-like"/>
    <property type="match status" value="1"/>
</dbReference>
<dbReference type="Pfam" id="PF13193">
    <property type="entry name" value="AMP-binding_C"/>
    <property type="match status" value="1"/>
</dbReference>
<dbReference type="GO" id="GO:0031177">
    <property type="term" value="F:phosphopantetheine binding"/>
    <property type="evidence" value="ECO:0007669"/>
    <property type="project" value="TreeGrafter"/>
</dbReference>
<reference evidence="3 4" key="1">
    <citation type="submission" date="2016-10" db="EMBL/GenBank/DDBJ databases">
        <authorList>
            <person name="de Groot N.N."/>
        </authorList>
    </citation>
    <scope>NUCLEOTIDE SEQUENCE [LARGE SCALE GENOMIC DNA]</scope>
    <source>
        <strain evidence="3 4">DSM 44149</strain>
    </source>
</reference>
<dbReference type="PANTHER" id="PTHR45527:SF1">
    <property type="entry name" value="FATTY ACID SYNTHASE"/>
    <property type="match status" value="1"/>
</dbReference>
<dbReference type="EMBL" id="LT629701">
    <property type="protein sequence ID" value="SDM53095.1"/>
    <property type="molecule type" value="Genomic_DNA"/>
</dbReference>
<dbReference type="InterPro" id="IPR000873">
    <property type="entry name" value="AMP-dep_synth/lig_dom"/>
</dbReference>
<dbReference type="Proteomes" id="UP000183376">
    <property type="component" value="Chromosome I"/>
</dbReference>
<name>A0A1G9U0P0_ALLAB</name>
<feature type="domain" description="AMP-dependent synthetase/ligase" evidence="1">
    <location>
        <begin position="8"/>
        <end position="104"/>
    </location>
</feature>
<dbReference type="STRING" id="211114.SAMN04489726_2086"/>
<dbReference type="Gene3D" id="3.30.300.30">
    <property type="match status" value="1"/>
</dbReference>
<sequence length="477" mass="52032">MTTVVDLLERRVLAHPEVEAVRFRGEAISYAELWERAGHVAEKVLASGGGPGRPVGLHIERSIELVVSFIGILRSGSACVALDTAYPEDRLRYMCEDAQCALVVGDFPYLSTMDGQVDEDTCYIAYTSGSTGRPKGVVYGHAGVTSFVEWQVADSVCGVGDRTLQLTPISFDVAYEEILATLCSGGTLVCCEEDERLDPDLLWDLIEREGVHRVFLTFVGLKSLAVFAQDRDISTYPLREVVVGGERLRCDDDVRRMFAELPRCDLINQWGTVEVLIATNHRLTGDPAAWPLHPPVGMPLPHIHVHVRDSDGAILPPGERGELVVAGDCVARGYHGLPERTAASFVPDPCTLDGRAYLTGDLGLITERGEVECLGRMDDQVKIRGHRVEPSEVEHVINDVPGVAESAVYVAGESSLDRHLAAVVVPRTPALSAAEVFARLRDRMPDYMVPSRIDVVSALPRTPSGKLDRRAFGGWSA</sequence>
<evidence type="ECO:0000259" key="2">
    <source>
        <dbReference type="Pfam" id="PF13193"/>
    </source>
</evidence>
<keyword evidence="4" id="KW-1185">Reference proteome</keyword>